<comment type="caution">
    <text evidence="2">The sequence shown here is derived from an EMBL/GenBank/DDBJ whole genome shotgun (WGS) entry which is preliminary data.</text>
</comment>
<evidence type="ECO:0000313" key="3">
    <source>
        <dbReference type="Proteomes" id="UP000319257"/>
    </source>
</evidence>
<dbReference type="GeneID" id="41969644"/>
<dbReference type="RefSeq" id="XP_030988412.1">
    <property type="nucleotide sequence ID" value="XM_031136361.1"/>
</dbReference>
<gene>
    <name evidence="2" type="ORF">E0L32_002197</name>
</gene>
<dbReference type="GO" id="GO:0047661">
    <property type="term" value="F:amino-acid racemase activity"/>
    <property type="evidence" value="ECO:0007669"/>
    <property type="project" value="InterPro"/>
</dbReference>
<evidence type="ECO:0008006" key="4">
    <source>
        <dbReference type="Google" id="ProtNLM"/>
    </source>
</evidence>
<dbReference type="InterPro" id="IPR053714">
    <property type="entry name" value="Iso_Racemase_Enz_sf"/>
</dbReference>
<sequence>MTKGMEKAVRHLDLPDSLELYTYTAPEPSPASINDDNDMKLSAEVVVSDLAKHNHADQYDAILVACYSVHPLVEELSHLHPNIIVMGIFEASVLSSSSLMKPYGESWGIVTTGKFWEDHLTKGVLAYSGQQEHEPGNAKFAGVFSTGLNAGDFHGDIPPEFIRDKLREATGKLLSKSRVSCVVMGCAGMAGLEEIIRSTAVEKFGEEKGNSLYVIDGVKAGVGLVLEALRSKRLFQGH</sequence>
<reference evidence="2 3" key="1">
    <citation type="submission" date="2019-06" db="EMBL/GenBank/DDBJ databases">
        <title>Draft genome sequence of the filamentous fungus Phialemoniopsis curvata isolated from diesel fuel.</title>
        <authorList>
            <person name="Varaljay V.A."/>
            <person name="Lyon W.J."/>
            <person name="Crouch A.L."/>
            <person name="Drake C.E."/>
            <person name="Hollomon J.M."/>
            <person name="Nadeau L.J."/>
            <person name="Nunn H.S."/>
            <person name="Stevenson B.S."/>
            <person name="Bojanowski C.L."/>
            <person name="Crookes-Goodson W.J."/>
        </authorList>
    </citation>
    <scope>NUCLEOTIDE SEQUENCE [LARGE SCALE GENOMIC DNA]</scope>
    <source>
        <strain evidence="2 3">D216</strain>
    </source>
</reference>
<dbReference type="PANTHER" id="PTHR28047">
    <property type="entry name" value="PROTEIN DCG1"/>
    <property type="match status" value="1"/>
</dbReference>
<dbReference type="Pfam" id="PF01177">
    <property type="entry name" value="Asp_Glu_race"/>
    <property type="match status" value="1"/>
</dbReference>
<proteinExistence type="inferred from homology"/>
<keyword evidence="3" id="KW-1185">Reference proteome</keyword>
<dbReference type="FunCoup" id="A0A507APE9">
    <property type="interactions" value="28"/>
</dbReference>
<dbReference type="InParanoid" id="A0A507APE9"/>
<dbReference type="AlphaFoldDB" id="A0A507APE9"/>
<dbReference type="InterPro" id="IPR015942">
    <property type="entry name" value="Asp/Glu/hydantoin_racemase"/>
</dbReference>
<accession>A0A507APE9</accession>
<comment type="similarity">
    <text evidence="1">Belongs to the HyuE racemase family.</text>
</comment>
<evidence type="ECO:0000313" key="2">
    <source>
        <dbReference type="EMBL" id="TPX06701.1"/>
    </source>
</evidence>
<dbReference type="PANTHER" id="PTHR28047:SF5">
    <property type="entry name" value="PROTEIN DCG1"/>
    <property type="match status" value="1"/>
</dbReference>
<dbReference type="OrthoDB" id="412018at2759"/>
<organism evidence="2 3">
    <name type="scientific">Thyridium curvatum</name>
    <dbReference type="NCBI Taxonomy" id="1093900"/>
    <lineage>
        <taxon>Eukaryota</taxon>
        <taxon>Fungi</taxon>
        <taxon>Dikarya</taxon>
        <taxon>Ascomycota</taxon>
        <taxon>Pezizomycotina</taxon>
        <taxon>Sordariomycetes</taxon>
        <taxon>Sordariomycetidae</taxon>
        <taxon>Thyridiales</taxon>
        <taxon>Thyridiaceae</taxon>
        <taxon>Thyridium</taxon>
    </lineage>
</organism>
<name>A0A507APE9_9PEZI</name>
<dbReference type="STRING" id="1093900.A0A507APE9"/>
<dbReference type="InterPro" id="IPR052186">
    <property type="entry name" value="Hydantoin_racemase-like"/>
</dbReference>
<protein>
    <recommendedName>
        <fullName evidence="4">Hydantoin racemase</fullName>
    </recommendedName>
</protein>
<dbReference type="EMBL" id="SKBQ01000009">
    <property type="protein sequence ID" value="TPX06701.1"/>
    <property type="molecule type" value="Genomic_DNA"/>
</dbReference>
<dbReference type="Gene3D" id="3.40.50.12500">
    <property type="match status" value="1"/>
</dbReference>
<evidence type="ECO:0000256" key="1">
    <source>
        <dbReference type="ARBA" id="ARBA00038414"/>
    </source>
</evidence>
<dbReference type="Proteomes" id="UP000319257">
    <property type="component" value="Unassembled WGS sequence"/>
</dbReference>